<name>A0ABU7BRJ6_9TELE</name>
<dbReference type="Proteomes" id="UP001345963">
    <property type="component" value="Unassembled WGS sequence"/>
</dbReference>
<organism evidence="1 2">
    <name type="scientific">Ataeniobius toweri</name>
    <dbReference type="NCBI Taxonomy" id="208326"/>
    <lineage>
        <taxon>Eukaryota</taxon>
        <taxon>Metazoa</taxon>
        <taxon>Chordata</taxon>
        <taxon>Craniata</taxon>
        <taxon>Vertebrata</taxon>
        <taxon>Euteleostomi</taxon>
        <taxon>Actinopterygii</taxon>
        <taxon>Neopterygii</taxon>
        <taxon>Teleostei</taxon>
        <taxon>Neoteleostei</taxon>
        <taxon>Acanthomorphata</taxon>
        <taxon>Ovalentaria</taxon>
        <taxon>Atherinomorphae</taxon>
        <taxon>Cyprinodontiformes</taxon>
        <taxon>Goodeidae</taxon>
        <taxon>Ataeniobius</taxon>
    </lineage>
</organism>
<dbReference type="EMBL" id="JAHUTI010061053">
    <property type="protein sequence ID" value="MED6252225.1"/>
    <property type="molecule type" value="Genomic_DNA"/>
</dbReference>
<reference evidence="1 2" key="1">
    <citation type="submission" date="2021-07" db="EMBL/GenBank/DDBJ databases">
        <authorList>
            <person name="Palmer J.M."/>
        </authorList>
    </citation>
    <scope>NUCLEOTIDE SEQUENCE [LARGE SCALE GENOMIC DNA]</scope>
    <source>
        <strain evidence="1 2">AT_MEX2019</strain>
        <tissue evidence="1">Muscle</tissue>
    </source>
</reference>
<accession>A0ABU7BRJ6</accession>
<comment type="caution">
    <text evidence="1">The sequence shown here is derived from an EMBL/GenBank/DDBJ whole genome shotgun (WGS) entry which is preliminary data.</text>
</comment>
<gene>
    <name evidence="1" type="ORF">ATANTOWER_008698</name>
</gene>
<proteinExistence type="predicted"/>
<sequence>MQHAFETFSLAQRGYCSKTYGQINRNGSAETKSTFIHGHLSSPDLKPKDNLHSKLKRRVQEAWSTIPLFSLIIRLHQLTM</sequence>
<keyword evidence="2" id="KW-1185">Reference proteome</keyword>
<protein>
    <submittedName>
        <fullName evidence="1">Uncharacterized protein</fullName>
    </submittedName>
</protein>
<evidence type="ECO:0000313" key="2">
    <source>
        <dbReference type="Proteomes" id="UP001345963"/>
    </source>
</evidence>
<evidence type="ECO:0000313" key="1">
    <source>
        <dbReference type="EMBL" id="MED6252225.1"/>
    </source>
</evidence>